<dbReference type="Pfam" id="PF01807">
    <property type="entry name" value="Zn_ribbon_DnaG"/>
    <property type="match status" value="1"/>
</dbReference>
<dbReference type="InterPro" id="IPR036977">
    <property type="entry name" value="DNA_primase_Znf_CHC2"/>
</dbReference>
<dbReference type="PROSITE" id="PS50880">
    <property type="entry name" value="TOPRIM"/>
    <property type="match status" value="1"/>
</dbReference>
<feature type="domain" description="Toprim" evidence="15">
    <location>
        <begin position="257"/>
        <end position="339"/>
    </location>
</feature>
<dbReference type="GO" id="GO:0003899">
    <property type="term" value="F:DNA-directed RNA polymerase activity"/>
    <property type="evidence" value="ECO:0007669"/>
    <property type="project" value="UniProtKB-UniRule"/>
</dbReference>
<keyword evidence="11 12" id="KW-0804">Transcription</keyword>
<dbReference type="InterPro" id="IPR002694">
    <property type="entry name" value="Znf_CHC2"/>
</dbReference>
<dbReference type="NCBIfam" id="TIGR01391">
    <property type="entry name" value="dnaG"/>
    <property type="match status" value="1"/>
</dbReference>
<dbReference type="InterPro" id="IPR037068">
    <property type="entry name" value="DNA_primase_core_N_sf"/>
</dbReference>
<dbReference type="PIRSF" id="PIRSF002811">
    <property type="entry name" value="DnaG"/>
    <property type="match status" value="1"/>
</dbReference>
<evidence type="ECO:0000256" key="8">
    <source>
        <dbReference type="ARBA" id="ARBA00022833"/>
    </source>
</evidence>
<dbReference type="EC" id="2.7.7.101" evidence="12"/>
<gene>
    <name evidence="12" type="primary">dnaG</name>
    <name evidence="16" type="ORF">GGR16_003034</name>
</gene>
<evidence type="ECO:0000256" key="6">
    <source>
        <dbReference type="ARBA" id="ARBA00022723"/>
    </source>
</evidence>
<evidence type="ECO:0000256" key="9">
    <source>
        <dbReference type="ARBA" id="ARBA00022842"/>
    </source>
</evidence>
<comment type="caution">
    <text evidence="16">The sequence shown here is derived from an EMBL/GenBank/DDBJ whole genome shotgun (WGS) entry which is preliminary data.</text>
</comment>
<reference evidence="16 17" key="1">
    <citation type="submission" date="2020-08" db="EMBL/GenBank/DDBJ databases">
        <title>Genomic Encyclopedia of Type Strains, Phase IV (KMG-IV): sequencing the most valuable type-strain genomes for metagenomic binning, comparative biology and taxonomic classification.</title>
        <authorList>
            <person name="Goeker M."/>
        </authorList>
    </citation>
    <scope>NUCLEOTIDE SEQUENCE [LARGE SCALE GENOMIC DNA]</scope>
    <source>
        <strain evidence="16 17">DSM 103737</strain>
    </source>
</reference>
<evidence type="ECO:0000256" key="2">
    <source>
        <dbReference type="ARBA" id="ARBA00022515"/>
    </source>
</evidence>
<keyword evidence="6 13" id="KW-0479">Metal-binding</keyword>
<dbReference type="InterPro" id="IPR013264">
    <property type="entry name" value="DNAG_N"/>
</dbReference>
<comment type="catalytic activity">
    <reaction evidence="12">
        <text>ssDNA + n NTP = ssDNA/pppN(pN)n-1 hybrid + (n-1) diphosphate.</text>
        <dbReference type="EC" id="2.7.7.101"/>
    </reaction>
</comment>
<dbReference type="InterPro" id="IPR050219">
    <property type="entry name" value="DnaG_primase"/>
</dbReference>
<dbReference type="SUPFAM" id="SSF56731">
    <property type="entry name" value="DNA primase core"/>
    <property type="match status" value="1"/>
</dbReference>
<keyword evidence="9" id="KW-0460">Magnesium</keyword>
<dbReference type="InterPro" id="IPR019475">
    <property type="entry name" value="DNA_primase_DnaB-bd"/>
</dbReference>
<dbReference type="Gene3D" id="3.90.980.10">
    <property type="entry name" value="DNA primase, catalytic core, N-terminal domain"/>
    <property type="match status" value="1"/>
</dbReference>
<accession>A0A840BYF6</accession>
<comment type="cofactor">
    <cofactor evidence="13">
        <name>Zn(2+)</name>
        <dbReference type="ChEBI" id="CHEBI:29105"/>
    </cofactor>
    <text evidence="13">Binds 1 zinc ion per monomer.</text>
</comment>
<feature type="region of interest" description="Disordered" evidence="14">
    <location>
        <begin position="425"/>
        <end position="444"/>
    </location>
</feature>
<evidence type="ECO:0000256" key="13">
    <source>
        <dbReference type="PIRNR" id="PIRNR002811"/>
    </source>
</evidence>
<dbReference type="Gene3D" id="3.90.580.10">
    <property type="entry name" value="Zinc finger, CHC2-type domain"/>
    <property type="match status" value="1"/>
</dbReference>
<dbReference type="PANTHER" id="PTHR30313">
    <property type="entry name" value="DNA PRIMASE"/>
    <property type="match status" value="1"/>
</dbReference>
<dbReference type="GO" id="GO:0006269">
    <property type="term" value="P:DNA replication, synthesis of primer"/>
    <property type="evidence" value="ECO:0007669"/>
    <property type="project" value="UniProtKB-UniRule"/>
</dbReference>
<dbReference type="SMART" id="SM00493">
    <property type="entry name" value="TOPRIM"/>
    <property type="match status" value="1"/>
</dbReference>
<dbReference type="InterPro" id="IPR006295">
    <property type="entry name" value="DNA_primase_DnaG"/>
</dbReference>
<evidence type="ECO:0000256" key="10">
    <source>
        <dbReference type="ARBA" id="ARBA00023125"/>
    </source>
</evidence>
<proteinExistence type="inferred from homology"/>
<keyword evidence="2 12" id="KW-0639">Primosome</keyword>
<evidence type="ECO:0000313" key="16">
    <source>
        <dbReference type="EMBL" id="MBB4018000.1"/>
    </source>
</evidence>
<evidence type="ECO:0000256" key="1">
    <source>
        <dbReference type="ARBA" id="ARBA00022478"/>
    </source>
</evidence>
<evidence type="ECO:0000259" key="15">
    <source>
        <dbReference type="PROSITE" id="PS50880"/>
    </source>
</evidence>
<keyword evidence="5 12" id="KW-0235">DNA replication</keyword>
<dbReference type="GO" id="GO:0003677">
    <property type="term" value="F:DNA binding"/>
    <property type="evidence" value="ECO:0007669"/>
    <property type="project" value="UniProtKB-KW"/>
</dbReference>
<evidence type="ECO:0000256" key="5">
    <source>
        <dbReference type="ARBA" id="ARBA00022705"/>
    </source>
</evidence>
<dbReference type="EMBL" id="JACIEN010000003">
    <property type="protein sequence ID" value="MBB4018000.1"/>
    <property type="molecule type" value="Genomic_DNA"/>
</dbReference>
<keyword evidence="4 12" id="KW-0548">Nucleotidyltransferase</keyword>
<dbReference type="SUPFAM" id="SSF57783">
    <property type="entry name" value="Zinc beta-ribbon"/>
    <property type="match status" value="1"/>
</dbReference>
<dbReference type="Pfam" id="PF10410">
    <property type="entry name" value="DnaB_bind"/>
    <property type="match status" value="1"/>
</dbReference>
<sequence>MRFPPSILEEIRARLPVTAVVGKRVRLIKAGREWKGLSPFNAEKTPSFYVNDQKGFYHCFSSGKHGDIFTFLMEVDGLSFPEAVERLAAEAGVTLPKVSREAAAEEEKRKSLHDVLELAASFFEATLAAREGAKARDYLAGRGLGPDIQRRFRIGYAPADRFALRDHLAAKGVPSEMMVEAGLLVTGEDVAVPYDRFRDRVMFPIADVRGRVIAFGGRAMSADMPAKYLNSPETPLFHKGRLLYNHHHARKAAHDRGAVIAVEGYVDVIALSAAGIHHAVAPLGTALTEEQLALLWRMADEPILCFDGDKAGQRAAFRAIDVALPALQPGKSLRFALLPEGQDPDDLVRSRGPAAMEAVLAQARPLSDMLWARELEAGPLDTPERRAALERRIGEVLGQVRDEVLRRHYRADLMARLGEMAPAGAMPAAAGGRGGTWRGRDGGGQRGYGRAPGNWRGGAGQRAAAASVPKASPLLARHPLFAASAPAVSPREALILMTLLVHPRLLEEHCEAIATLDFSDAQAARLRAALVDAAAEGTSDGAAISARLERAGLGPVIEQFRRAVRPGDAWVLESGADLSDVENALRQAIILQRRRRSLHSELKAAERALAQDDSEANLVLLCDLQAQITSLDGAEAEVEAVRTQAGNLVPGRSS</sequence>
<keyword evidence="8 13" id="KW-0862">Zinc</keyword>
<dbReference type="InterPro" id="IPR030846">
    <property type="entry name" value="DnaG_bac"/>
</dbReference>
<dbReference type="FunFam" id="3.40.1360.10:FF:000002">
    <property type="entry name" value="DNA primase"/>
    <property type="match status" value="1"/>
</dbReference>
<dbReference type="RefSeq" id="WP_183317097.1">
    <property type="nucleotide sequence ID" value="NZ_JACIEN010000003.1"/>
</dbReference>
<comment type="subunit">
    <text evidence="12">Monomer. Interacts with DnaB.</text>
</comment>
<dbReference type="InterPro" id="IPR034151">
    <property type="entry name" value="TOPRIM_DnaG_bac"/>
</dbReference>
<dbReference type="GO" id="GO:1990077">
    <property type="term" value="C:primosome complex"/>
    <property type="evidence" value="ECO:0007669"/>
    <property type="project" value="UniProtKB-KW"/>
</dbReference>
<evidence type="ECO:0000256" key="4">
    <source>
        <dbReference type="ARBA" id="ARBA00022695"/>
    </source>
</evidence>
<dbReference type="Pfam" id="PF08275">
    <property type="entry name" value="DNAG_N"/>
    <property type="match status" value="1"/>
</dbReference>
<evidence type="ECO:0000256" key="11">
    <source>
        <dbReference type="ARBA" id="ARBA00023163"/>
    </source>
</evidence>
<protein>
    <recommendedName>
        <fullName evidence="12 13">DNA primase</fullName>
        <ecNumber evidence="12">2.7.7.101</ecNumber>
    </recommendedName>
</protein>
<dbReference type="Pfam" id="PF13662">
    <property type="entry name" value="Toprim_4"/>
    <property type="match status" value="1"/>
</dbReference>
<organism evidence="16 17">
    <name type="scientific">Chelatococcus caeni</name>
    <dbReference type="NCBI Taxonomy" id="1348468"/>
    <lineage>
        <taxon>Bacteria</taxon>
        <taxon>Pseudomonadati</taxon>
        <taxon>Pseudomonadota</taxon>
        <taxon>Alphaproteobacteria</taxon>
        <taxon>Hyphomicrobiales</taxon>
        <taxon>Chelatococcaceae</taxon>
        <taxon>Chelatococcus</taxon>
    </lineage>
</organism>
<keyword evidence="3 12" id="KW-0808">Transferase</keyword>
<dbReference type="AlphaFoldDB" id="A0A840BYF6"/>
<evidence type="ECO:0000256" key="14">
    <source>
        <dbReference type="SAM" id="MobiDB-lite"/>
    </source>
</evidence>
<name>A0A840BYF6_9HYPH</name>
<dbReference type="HAMAP" id="MF_00974">
    <property type="entry name" value="DNA_primase_DnaG"/>
    <property type="match status" value="1"/>
</dbReference>
<evidence type="ECO:0000256" key="3">
    <source>
        <dbReference type="ARBA" id="ARBA00022679"/>
    </source>
</evidence>
<dbReference type="Proteomes" id="UP000577362">
    <property type="component" value="Unassembled WGS sequence"/>
</dbReference>
<dbReference type="SMART" id="SM00400">
    <property type="entry name" value="ZnF_CHCC"/>
    <property type="match status" value="1"/>
</dbReference>
<dbReference type="FunFam" id="3.90.580.10:FF:000001">
    <property type="entry name" value="DNA primase"/>
    <property type="match status" value="1"/>
</dbReference>
<keyword evidence="7" id="KW-0863">Zinc-finger</keyword>
<keyword evidence="1 12" id="KW-0240">DNA-directed RNA polymerase</keyword>
<comment type="similarity">
    <text evidence="12 13">Belongs to the DnaG primase family.</text>
</comment>
<dbReference type="GO" id="GO:0000428">
    <property type="term" value="C:DNA-directed RNA polymerase complex"/>
    <property type="evidence" value="ECO:0007669"/>
    <property type="project" value="UniProtKB-KW"/>
</dbReference>
<comment type="function">
    <text evidence="12 13">RNA polymerase that catalyzes the synthesis of short RNA molecules used as primers for DNA polymerase during DNA replication.</text>
</comment>
<evidence type="ECO:0000256" key="12">
    <source>
        <dbReference type="HAMAP-Rule" id="MF_00974"/>
    </source>
</evidence>
<dbReference type="GO" id="GO:0005737">
    <property type="term" value="C:cytoplasm"/>
    <property type="evidence" value="ECO:0007669"/>
    <property type="project" value="TreeGrafter"/>
</dbReference>
<dbReference type="InterPro" id="IPR006171">
    <property type="entry name" value="TOPRIM_dom"/>
</dbReference>
<keyword evidence="17" id="KW-1185">Reference proteome</keyword>
<dbReference type="CDD" id="cd03364">
    <property type="entry name" value="TOPRIM_DnaG_primases"/>
    <property type="match status" value="1"/>
</dbReference>
<comment type="caution">
    <text evidence="12">Lacks conserved residue(s) required for the propagation of feature annotation.</text>
</comment>
<dbReference type="FunFam" id="3.90.980.10:FF:000001">
    <property type="entry name" value="DNA primase"/>
    <property type="match status" value="1"/>
</dbReference>
<keyword evidence="10 12" id="KW-0238">DNA-binding</keyword>
<dbReference type="PANTHER" id="PTHR30313:SF2">
    <property type="entry name" value="DNA PRIMASE"/>
    <property type="match status" value="1"/>
</dbReference>
<dbReference type="GO" id="GO:0008270">
    <property type="term" value="F:zinc ion binding"/>
    <property type="evidence" value="ECO:0007669"/>
    <property type="project" value="UniProtKB-KW"/>
</dbReference>
<evidence type="ECO:0000313" key="17">
    <source>
        <dbReference type="Proteomes" id="UP000577362"/>
    </source>
</evidence>
<dbReference type="Gene3D" id="3.40.1360.10">
    <property type="match status" value="1"/>
</dbReference>
<evidence type="ECO:0000256" key="7">
    <source>
        <dbReference type="ARBA" id="ARBA00022771"/>
    </source>
</evidence>